<evidence type="ECO:0000256" key="5">
    <source>
        <dbReference type="ARBA" id="ARBA00022679"/>
    </source>
</evidence>
<dbReference type="PANTHER" id="PTHR21090:SF5">
    <property type="entry name" value="PENTAFUNCTIONAL AROM POLYPEPTIDE"/>
    <property type="match status" value="1"/>
</dbReference>
<dbReference type="GO" id="GO:0009423">
    <property type="term" value="P:chorismate biosynthetic process"/>
    <property type="evidence" value="ECO:0007669"/>
    <property type="project" value="UniProtKB-UniRule"/>
</dbReference>
<feature type="binding site" evidence="8">
    <location>
        <position position="175"/>
    </location>
    <ligand>
        <name>3-phosphoshikimate</name>
        <dbReference type="ChEBI" id="CHEBI:145989"/>
    </ligand>
</feature>
<dbReference type="GO" id="GO:0008652">
    <property type="term" value="P:amino acid biosynthetic process"/>
    <property type="evidence" value="ECO:0007669"/>
    <property type="project" value="UniProtKB-KW"/>
</dbReference>
<comment type="catalytic activity">
    <reaction evidence="7">
        <text>3-phosphoshikimate + phosphoenolpyruvate = 5-O-(1-carboxyvinyl)-3-phosphoshikimate + phosphate</text>
        <dbReference type="Rhea" id="RHEA:21256"/>
        <dbReference type="ChEBI" id="CHEBI:43474"/>
        <dbReference type="ChEBI" id="CHEBI:57701"/>
        <dbReference type="ChEBI" id="CHEBI:58702"/>
        <dbReference type="ChEBI" id="CHEBI:145989"/>
        <dbReference type="EC" id="2.5.1.19"/>
    </reaction>
    <physiologicalReaction direction="left-to-right" evidence="7">
        <dbReference type="Rhea" id="RHEA:21257"/>
    </physiologicalReaction>
</comment>
<evidence type="ECO:0000256" key="4">
    <source>
        <dbReference type="ARBA" id="ARBA00022605"/>
    </source>
</evidence>
<evidence type="ECO:0000259" key="9">
    <source>
        <dbReference type="Pfam" id="PF00275"/>
    </source>
</evidence>
<dbReference type="AlphaFoldDB" id="A0A1Y5RPP9"/>
<evidence type="ECO:0000256" key="2">
    <source>
        <dbReference type="ARBA" id="ARBA00009948"/>
    </source>
</evidence>
<proteinExistence type="inferred from homology"/>
<feature type="active site" description="Proton acceptor" evidence="8">
    <location>
        <position position="326"/>
    </location>
</feature>
<evidence type="ECO:0000256" key="1">
    <source>
        <dbReference type="ARBA" id="ARBA00004811"/>
    </source>
</evidence>
<feature type="binding site" evidence="8">
    <location>
        <position position="401"/>
    </location>
    <ligand>
        <name>phosphoenolpyruvate</name>
        <dbReference type="ChEBI" id="CHEBI:58702"/>
    </ligand>
</feature>
<keyword evidence="3 8" id="KW-0963">Cytoplasm</keyword>
<dbReference type="Gene3D" id="3.65.10.10">
    <property type="entry name" value="Enolpyruvate transferase domain"/>
    <property type="match status" value="2"/>
</dbReference>
<feature type="binding site" evidence="8">
    <location>
        <position position="326"/>
    </location>
    <ligand>
        <name>3-phosphoshikimate</name>
        <dbReference type="ChEBI" id="CHEBI:145989"/>
    </ligand>
</feature>
<feature type="binding site" evidence="8">
    <location>
        <position position="27"/>
    </location>
    <ligand>
        <name>3-phosphoshikimate</name>
        <dbReference type="ChEBI" id="CHEBI:145989"/>
    </ligand>
</feature>
<comment type="pathway">
    <text evidence="1 8">Metabolic intermediate biosynthesis; chorismate biosynthesis; chorismate from D-erythrose 4-phosphate and phosphoenolpyruvate: step 6/7.</text>
</comment>
<feature type="binding site" evidence="8">
    <location>
        <position position="28"/>
    </location>
    <ligand>
        <name>3-phosphoshikimate</name>
        <dbReference type="ChEBI" id="CHEBI:145989"/>
    </ligand>
</feature>
<evidence type="ECO:0000256" key="8">
    <source>
        <dbReference type="HAMAP-Rule" id="MF_00210"/>
    </source>
</evidence>
<dbReference type="SUPFAM" id="SSF55205">
    <property type="entry name" value="EPT/RTPC-like"/>
    <property type="match status" value="1"/>
</dbReference>
<dbReference type="InterPro" id="IPR036968">
    <property type="entry name" value="Enolpyruvate_Tfrase_sf"/>
</dbReference>
<name>A0A1Y5RPP9_9PROT</name>
<feature type="binding site" evidence="8">
    <location>
        <position position="175"/>
    </location>
    <ligand>
        <name>phosphoenolpyruvate</name>
        <dbReference type="ChEBI" id="CHEBI:58702"/>
    </ligand>
</feature>
<gene>
    <name evidence="8 10" type="primary">aroA</name>
    <name evidence="10" type="ORF">OCH7691_00597</name>
</gene>
<comment type="subunit">
    <text evidence="8">Monomer.</text>
</comment>
<comment type="function">
    <text evidence="8">Catalyzes the transfer of the enolpyruvyl moiety of phosphoenolpyruvate (PEP) to the 5-hydroxyl of shikimate-3-phosphate (S3P) to produce enolpyruvyl shikimate-3-phosphate and inorganic phosphate.</text>
</comment>
<dbReference type="RefSeq" id="WP_085883465.1">
    <property type="nucleotide sequence ID" value="NZ_FWFR01000001.1"/>
</dbReference>
<dbReference type="InterPro" id="IPR013792">
    <property type="entry name" value="RNA3'P_cycl/enolpyr_Trfase_a/b"/>
</dbReference>
<protein>
    <recommendedName>
        <fullName evidence="8">3-phosphoshikimate 1-carboxyvinyltransferase</fullName>
        <ecNumber evidence="8">2.5.1.19</ecNumber>
    </recommendedName>
    <alternativeName>
        <fullName evidence="8">5-enolpyruvylshikimate-3-phosphate synthase</fullName>
        <shortName evidence="8">EPSP synthase</shortName>
        <shortName evidence="8">EPSPS</shortName>
    </alternativeName>
</protein>
<feature type="binding site" evidence="8">
    <location>
        <position position="128"/>
    </location>
    <ligand>
        <name>phosphoenolpyruvate</name>
        <dbReference type="ChEBI" id="CHEBI:58702"/>
    </ligand>
</feature>
<dbReference type="InterPro" id="IPR023193">
    <property type="entry name" value="EPSP_synthase_CS"/>
</dbReference>
<feature type="domain" description="Enolpyruvate transferase" evidence="9">
    <location>
        <begin position="14"/>
        <end position="434"/>
    </location>
</feature>
<dbReference type="FunFam" id="3.65.10.10:FF:000005">
    <property type="entry name" value="3-phosphoshikimate 1-carboxyvinyltransferase"/>
    <property type="match status" value="1"/>
</dbReference>
<evidence type="ECO:0000256" key="3">
    <source>
        <dbReference type="ARBA" id="ARBA00022490"/>
    </source>
</evidence>
<keyword evidence="6 8" id="KW-0057">Aromatic amino acid biosynthesis</keyword>
<feature type="binding site" evidence="8">
    <location>
        <position position="357"/>
    </location>
    <ligand>
        <name>phosphoenolpyruvate</name>
        <dbReference type="ChEBI" id="CHEBI:58702"/>
    </ligand>
</feature>
<feature type="binding site" evidence="8">
    <location>
        <position position="173"/>
    </location>
    <ligand>
        <name>3-phosphoshikimate</name>
        <dbReference type="ChEBI" id="CHEBI:145989"/>
    </ligand>
</feature>
<dbReference type="Proteomes" id="UP000193200">
    <property type="component" value="Unassembled WGS sequence"/>
</dbReference>
<dbReference type="PIRSF" id="PIRSF000505">
    <property type="entry name" value="EPSPS"/>
    <property type="match status" value="1"/>
</dbReference>
<dbReference type="EMBL" id="FWFR01000001">
    <property type="protein sequence ID" value="SLN22491.1"/>
    <property type="molecule type" value="Genomic_DNA"/>
</dbReference>
<evidence type="ECO:0000256" key="7">
    <source>
        <dbReference type="ARBA" id="ARBA00044633"/>
    </source>
</evidence>
<dbReference type="Pfam" id="PF00275">
    <property type="entry name" value="EPSP_synthase"/>
    <property type="match status" value="1"/>
</dbReference>
<dbReference type="InterPro" id="IPR006264">
    <property type="entry name" value="EPSP_synthase"/>
</dbReference>
<evidence type="ECO:0000313" key="10">
    <source>
        <dbReference type="EMBL" id="SLN22491.1"/>
    </source>
</evidence>
<dbReference type="GO" id="GO:0003866">
    <property type="term" value="F:3-phosphoshikimate 1-carboxyvinyltransferase activity"/>
    <property type="evidence" value="ECO:0007669"/>
    <property type="project" value="UniProtKB-UniRule"/>
</dbReference>
<dbReference type="PROSITE" id="PS00885">
    <property type="entry name" value="EPSP_SYNTHASE_2"/>
    <property type="match status" value="1"/>
</dbReference>
<dbReference type="EC" id="2.5.1.19" evidence="8"/>
<dbReference type="InterPro" id="IPR001986">
    <property type="entry name" value="Enolpyruvate_Tfrase_dom"/>
</dbReference>
<feature type="binding site" evidence="8">
    <location>
        <position position="32"/>
    </location>
    <ligand>
        <name>3-phosphoshikimate</name>
        <dbReference type="ChEBI" id="CHEBI:145989"/>
    </ligand>
</feature>
<feature type="binding site" evidence="8">
    <location>
        <position position="27"/>
    </location>
    <ligand>
        <name>phosphoenolpyruvate</name>
        <dbReference type="ChEBI" id="CHEBI:58702"/>
    </ligand>
</feature>
<dbReference type="InParanoid" id="A0A1Y5RPP9"/>
<sequence>MPHKSSATLTAHPAATLKGDITVPGDKSISHRALILGGMAVGETRIEGLLEGEDVHATAAAMAALGAEVERLGPGSWRVFGRGVGGLAEPDQVLDLGNSGTGVRLLMGAVTGQPHRVFFTGDASLRRRPMRRVTEPLEQMGARIVSRSEGRLPLVIDGCGEPLPIDYRTPVASAQIKSAILLAALAAPGRTTVIESRPSRDHTERMLRHFGATVEVAEQADGAIAVSLDGQPELQGRAIAVPGDPSSAAFPIVAACLRPGSELMVRGICLNPLRDGLFRTLKEMGADIEILGIDEQGSELVGDIRVRGGALRGVTVPPERAATMIDEYPVLSVAAAFAEGTTTMRGIGELRVKESDRIAAMAAGLRAAGVEVEEFDDGFAVHGRARPPKGGAAIESHLDHRIAMSFLVLGSAAEAAVTVNDAAMIDTSFPGFVALMNSVGADIRT</sequence>
<evidence type="ECO:0000313" key="11">
    <source>
        <dbReference type="Proteomes" id="UP000193200"/>
    </source>
</evidence>
<comment type="caution">
    <text evidence="8">Lacks conserved residue(s) required for the propagation of feature annotation.</text>
</comment>
<keyword evidence="4 8" id="KW-0028">Amino-acid biosynthesis</keyword>
<dbReference type="OrthoDB" id="9809920at2"/>
<comment type="subcellular location">
    <subcellularLocation>
        <location evidence="8">Cytoplasm</location>
    </subcellularLocation>
</comment>
<accession>A0A1Y5RPP9</accession>
<dbReference type="UniPathway" id="UPA00053">
    <property type="reaction ID" value="UER00089"/>
</dbReference>
<organism evidence="10 11">
    <name type="scientific">Oceanibacterium hippocampi</name>
    <dbReference type="NCBI Taxonomy" id="745714"/>
    <lineage>
        <taxon>Bacteria</taxon>
        <taxon>Pseudomonadati</taxon>
        <taxon>Pseudomonadota</taxon>
        <taxon>Alphaproteobacteria</taxon>
        <taxon>Sneathiellales</taxon>
        <taxon>Sneathiellaceae</taxon>
        <taxon>Oceanibacterium</taxon>
    </lineage>
</organism>
<dbReference type="FunCoup" id="A0A1Y5RPP9">
    <property type="interactions" value="514"/>
</dbReference>
<dbReference type="GO" id="GO:0009073">
    <property type="term" value="P:aromatic amino acid family biosynthetic process"/>
    <property type="evidence" value="ECO:0007669"/>
    <property type="project" value="UniProtKB-KW"/>
</dbReference>
<feature type="binding site" evidence="8">
    <location>
        <position position="100"/>
    </location>
    <ligand>
        <name>phosphoenolpyruvate</name>
        <dbReference type="ChEBI" id="CHEBI:58702"/>
    </ligand>
</feature>
<dbReference type="GO" id="GO:0005737">
    <property type="term" value="C:cytoplasm"/>
    <property type="evidence" value="ECO:0007669"/>
    <property type="project" value="UniProtKB-SubCell"/>
</dbReference>
<dbReference type="PANTHER" id="PTHR21090">
    <property type="entry name" value="AROM/DEHYDROQUINATE SYNTHASE"/>
    <property type="match status" value="1"/>
</dbReference>
<evidence type="ECO:0000256" key="6">
    <source>
        <dbReference type="ARBA" id="ARBA00023141"/>
    </source>
</evidence>
<comment type="similarity">
    <text evidence="2 8">Belongs to the EPSP synthase family.</text>
</comment>
<dbReference type="NCBIfam" id="TIGR01356">
    <property type="entry name" value="aroA"/>
    <property type="match status" value="1"/>
</dbReference>
<keyword evidence="11" id="KW-1185">Reference proteome</keyword>
<reference evidence="10 11" key="1">
    <citation type="submission" date="2017-03" db="EMBL/GenBank/DDBJ databases">
        <authorList>
            <person name="Afonso C.L."/>
            <person name="Miller P.J."/>
            <person name="Scott M.A."/>
            <person name="Spackman E."/>
            <person name="Goraichik I."/>
            <person name="Dimitrov K.M."/>
            <person name="Suarez D.L."/>
            <person name="Swayne D.E."/>
        </authorList>
    </citation>
    <scope>NUCLEOTIDE SEQUENCE [LARGE SCALE GENOMIC DNA]</scope>
    <source>
        <strain evidence="10 11">CECT 7691</strain>
    </source>
</reference>
<dbReference type="CDD" id="cd01556">
    <property type="entry name" value="EPSP_synthase"/>
    <property type="match status" value="1"/>
</dbReference>
<dbReference type="PROSITE" id="PS00104">
    <property type="entry name" value="EPSP_SYNTHASE_1"/>
    <property type="match status" value="1"/>
</dbReference>
<feature type="binding site" evidence="8">
    <location>
        <position position="353"/>
    </location>
    <ligand>
        <name>3-phosphoshikimate</name>
        <dbReference type="ChEBI" id="CHEBI:145989"/>
    </ligand>
</feature>
<keyword evidence="5 8" id="KW-0808">Transferase</keyword>
<dbReference type="HAMAP" id="MF_00210">
    <property type="entry name" value="EPSP_synth"/>
    <property type="match status" value="1"/>
</dbReference>